<evidence type="ECO:0000313" key="3">
    <source>
        <dbReference type="Proteomes" id="UP001218188"/>
    </source>
</evidence>
<evidence type="ECO:0000313" key="1">
    <source>
        <dbReference type="EMBL" id="KAJ7021678.1"/>
    </source>
</evidence>
<name>A0AAD6S766_9AGAR</name>
<dbReference type="AlphaFoldDB" id="A0AAD6S766"/>
<sequence>MKSSTSLLDLPNELILIISSQLSVDILHLATTCQHLNSLLLPDIFRRFGLGLPSDSFSSIRFTAENLDVLPVLTIGSSVHSITELDVRLYARMARPKFSPEENLTFLAALSALVLRLPSLGRFTFGPYPMEKTIEALPGLPHALATVLNSAATRGDCIITVFGRSLDPPPFVHSVPTIHSNPAPLSTTFLQRAFTWFLRFSPTFMKPSTGVIESTQLPSAVNLPFLSHSALRVLNIRCSFLFHATFYKWTLHMLNTSPLTTLSLHHIDLSHYDWALVLPALTLSLLTNFSIGHECAISVPDLALFLTRHPSIQTLDLSYHLAIGALAHPPADHLLPHLTTLRAAPDYMLYFLLRPQTKGGIAPCPELREVTVTWTYSSECVPTYQVGLFASVVSCIEARRGGVVPRLRVEGNLAAHCQVPKHLQIES</sequence>
<reference evidence="1" key="1">
    <citation type="submission" date="2023-03" db="EMBL/GenBank/DDBJ databases">
        <title>Massive genome expansion in bonnet fungi (Mycena s.s.) driven by repeated elements and novel gene families across ecological guilds.</title>
        <authorList>
            <consortium name="Lawrence Berkeley National Laboratory"/>
            <person name="Harder C.B."/>
            <person name="Miyauchi S."/>
            <person name="Viragh M."/>
            <person name="Kuo A."/>
            <person name="Thoen E."/>
            <person name="Andreopoulos B."/>
            <person name="Lu D."/>
            <person name="Skrede I."/>
            <person name="Drula E."/>
            <person name="Henrissat B."/>
            <person name="Morin E."/>
            <person name="Kohler A."/>
            <person name="Barry K."/>
            <person name="LaButti K."/>
            <person name="Morin E."/>
            <person name="Salamov A."/>
            <person name="Lipzen A."/>
            <person name="Mereny Z."/>
            <person name="Hegedus B."/>
            <person name="Baldrian P."/>
            <person name="Stursova M."/>
            <person name="Weitz H."/>
            <person name="Taylor A."/>
            <person name="Grigoriev I.V."/>
            <person name="Nagy L.G."/>
            <person name="Martin F."/>
            <person name="Kauserud H."/>
        </authorList>
    </citation>
    <scope>NUCLEOTIDE SEQUENCE</scope>
    <source>
        <strain evidence="1">CBHHK200</strain>
    </source>
</reference>
<dbReference type="Proteomes" id="UP001218188">
    <property type="component" value="Unassembled WGS sequence"/>
</dbReference>
<comment type="caution">
    <text evidence="1">The sequence shown here is derived from an EMBL/GenBank/DDBJ whole genome shotgun (WGS) entry which is preliminary data.</text>
</comment>
<accession>A0AAD6S766</accession>
<organism evidence="1 3">
    <name type="scientific">Mycena alexandri</name>
    <dbReference type="NCBI Taxonomy" id="1745969"/>
    <lineage>
        <taxon>Eukaryota</taxon>
        <taxon>Fungi</taxon>
        <taxon>Dikarya</taxon>
        <taxon>Basidiomycota</taxon>
        <taxon>Agaricomycotina</taxon>
        <taxon>Agaricomycetes</taxon>
        <taxon>Agaricomycetidae</taxon>
        <taxon>Agaricales</taxon>
        <taxon>Marasmiineae</taxon>
        <taxon>Mycenaceae</taxon>
        <taxon>Mycena</taxon>
    </lineage>
</organism>
<proteinExistence type="predicted"/>
<dbReference type="EMBL" id="JARJCM010000073">
    <property type="protein sequence ID" value="KAJ7032447.1"/>
    <property type="molecule type" value="Genomic_DNA"/>
</dbReference>
<dbReference type="EMBL" id="JARJCM010000226">
    <property type="protein sequence ID" value="KAJ7021678.1"/>
    <property type="molecule type" value="Genomic_DNA"/>
</dbReference>
<protein>
    <recommendedName>
        <fullName evidence="4">F-box domain-containing protein</fullName>
    </recommendedName>
</protein>
<evidence type="ECO:0008006" key="4">
    <source>
        <dbReference type="Google" id="ProtNLM"/>
    </source>
</evidence>
<evidence type="ECO:0000313" key="2">
    <source>
        <dbReference type="EMBL" id="KAJ7032447.1"/>
    </source>
</evidence>
<dbReference type="CDD" id="cd09917">
    <property type="entry name" value="F-box_SF"/>
    <property type="match status" value="1"/>
</dbReference>
<gene>
    <name evidence="2" type="ORF">C8F04DRAFT_1107652</name>
    <name evidence="1" type="ORF">C8F04DRAFT_1140198</name>
</gene>
<keyword evidence="3" id="KW-1185">Reference proteome</keyword>